<reference evidence="2 3" key="1">
    <citation type="submission" date="2018-04" db="EMBL/GenBank/DDBJ databases">
        <title>Genomic Encyclopedia of Archaeal and Bacterial Type Strains, Phase II (KMG-II): from individual species to whole genera.</title>
        <authorList>
            <person name="Goeker M."/>
        </authorList>
    </citation>
    <scope>NUCLEOTIDE SEQUENCE [LARGE SCALE GENOMIC DNA]</scope>
    <source>
        <strain evidence="2 3">DSM 45169</strain>
    </source>
</reference>
<dbReference type="CDD" id="cd07247">
    <property type="entry name" value="SgaA_N_like"/>
    <property type="match status" value="2"/>
</dbReference>
<protein>
    <recommendedName>
        <fullName evidence="1">VOC domain-containing protein</fullName>
    </recommendedName>
</protein>
<dbReference type="SUPFAM" id="SSF54593">
    <property type="entry name" value="Glyoxalase/Bleomycin resistance protein/Dihydroxybiphenyl dioxygenase"/>
    <property type="match status" value="2"/>
</dbReference>
<dbReference type="Pfam" id="PF00903">
    <property type="entry name" value="Glyoxalase"/>
    <property type="match status" value="2"/>
</dbReference>
<dbReference type="InterPro" id="IPR029068">
    <property type="entry name" value="Glyas_Bleomycin-R_OHBP_Dase"/>
</dbReference>
<dbReference type="RefSeq" id="WP_170105126.1">
    <property type="nucleotide sequence ID" value="NZ_PZZP01000001.1"/>
</dbReference>
<accession>A0A2T4Z8I7</accession>
<dbReference type="PANTHER" id="PTHR33993:SF14">
    <property type="entry name" value="GB|AAF24581.1"/>
    <property type="match status" value="1"/>
</dbReference>
<evidence type="ECO:0000313" key="3">
    <source>
        <dbReference type="Proteomes" id="UP000241639"/>
    </source>
</evidence>
<feature type="domain" description="VOC" evidence="1">
    <location>
        <begin position="9"/>
        <end position="126"/>
    </location>
</feature>
<evidence type="ECO:0000313" key="2">
    <source>
        <dbReference type="EMBL" id="PTM58202.1"/>
    </source>
</evidence>
<gene>
    <name evidence="2" type="ORF">C8J48_0780</name>
</gene>
<name>A0A2T4Z8I7_9BACL</name>
<dbReference type="PANTHER" id="PTHR33993">
    <property type="entry name" value="GLYOXALASE-RELATED"/>
    <property type="match status" value="1"/>
</dbReference>
<organism evidence="2 3">
    <name type="scientific">Desmospora activa DSM 45169</name>
    <dbReference type="NCBI Taxonomy" id="1121389"/>
    <lineage>
        <taxon>Bacteria</taxon>
        <taxon>Bacillati</taxon>
        <taxon>Bacillota</taxon>
        <taxon>Bacilli</taxon>
        <taxon>Bacillales</taxon>
        <taxon>Thermoactinomycetaceae</taxon>
        <taxon>Desmospora</taxon>
    </lineage>
</organism>
<sequence>MILYRELGQFCWLDVKTSDIEVTKRFFHKLLGWDFQSEVIAERVYTKIQIGKHEVGGLTNLKSPVFPPGTLPHISFYVAVESVDMTAARVSGLGGKIILEPFDVPGSGRMATIEDPLGGVLSLWEARSFLGVNTDQGQIGAPGWFELLTTDPMASAEFYTELLGWEQEVREPYILFHCRGQAVGGITRMSSQWEGMNTQWMVHFTVKDVEEIIAKAQNLGVRVVIDIQDHPIAGKYTGMLSPDGLLFAIHRYNHNQNTKETSLE</sequence>
<dbReference type="Proteomes" id="UP000241639">
    <property type="component" value="Unassembled WGS sequence"/>
</dbReference>
<feature type="domain" description="VOC" evidence="1">
    <location>
        <begin position="141"/>
        <end position="252"/>
    </location>
</feature>
<dbReference type="InterPro" id="IPR004360">
    <property type="entry name" value="Glyas_Fos-R_dOase_dom"/>
</dbReference>
<dbReference type="EMBL" id="PZZP01000001">
    <property type="protein sequence ID" value="PTM58202.1"/>
    <property type="molecule type" value="Genomic_DNA"/>
</dbReference>
<comment type="caution">
    <text evidence="2">The sequence shown here is derived from an EMBL/GenBank/DDBJ whole genome shotgun (WGS) entry which is preliminary data.</text>
</comment>
<dbReference type="InterPro" id="IPR037523">
    <property type="entry name" value="VOC_core"/>
</dbReference>
<evidence type="ECO:0000259" key="1">
    <source>
        <dbReference type="PROSITE" id="PS51819"/>
    </source>
</evidence>
<proteinExistence type="predicted"/>
<keyword evidence="3" id="KW-1185">Reference proteome</keyword>
<dbReference type="InterPro" id="IPR052164">
    <property type="entry name" value="Anthracycline_SecMetBiosynth"/>
</dbReference>
<dbReference type="AlphaFoldDB" id="A0A2T4Z8I7"/>
<dbReference type="Gene3D" id="3.10.180.10">
    <property type="entry name" value="2,3-Dihydroxybiphenyl 1,2-Dioxygenase, domain 1"/>
    <property type="match status" value="2"/>
</dbReference>
<dbReference type="PROSITE" id="PS51819">
    <property type="entry name" value="VOC"/>
    <property type="match status" value="2"/>
</dbReference>